<evidence type="ECO:0000256" key="5">
    <source>
        <dbReference type="ARBA" id="ARBA00022801"/>
    </source>
</evidence>
<name>A0A669F730_ORENI</name>
<comment type="catalytic activity">
    <reaction evidence="24">
        <text>(9Z,12Z,15Z)-octadecatrienamide + H2O = (9Z,12Z,15Z)-octadecatrienoate + NH4(+)</text>
        <dbReference type="Rhea" id="RHEA:62976"/>
        <dbReference type="ChEBI" id="CHEBI:15377"/>
        <dbReference type="ChEBI" id="CHEBI:28938"/>
        <dbReference type="ChEBI" id="CHEBI:32387"/>
        <dbReference type="ChEBI" id="CHEBI:142684"/>
    </reaction>
    <physiologicalReaction direction="left-to-right" evidence="24">
        <dbReference type="Rhea" id="RHEA:62977"/>
    </physiologicalReaction>
</comment>
<feature type="domain" description="Amidase" evidence="41">
    <location>
        <begin position="94"/>
        <end position="556"/>
    </location>
</feature>
<evidence type="ECO:0000256" key="28">
    <source>
        <dbReference type="ARBA" id="ARBA00052514"/>
    </source>
</evidence>
<comment type="catalytic activity">
    <reaction evidence="26">
        <text>N-docosanoyl-ethanolamine + H2O = docosanoate + ethanolamine</text>
        <dbReference type="Rhea" id="RHEA:63128"/>
        <dbReference type="ChEBI" id="CHEBI:15377"/>
        <dbReference type="ChEBI" id="CHEBI:23858"/>
        <dbReference type="ChEBI" id="CHEBI:57603"/>
        <dbReference type="ChEBI" id="CHEBI:146186"/>
    </reaction>
    <physiologicalReaction direction="left-to-right" evidence="26">
        <dbReference type="Rhea" id="RHEA:63129"/>
    </physiologicalReaction>
</comment>
<evidence type="ECO:0000256" key="2">
    <source>
        <dbReference type="ARBA" id="ARBA00009199"/>
    </source>
</evidence>
<keyword evidence="5" id="KW-0378">Hydrolase</keyword>
<evidence type="ECO:0000256" key="35">
    <source>
        <dbReference type="ARBA" id="ARBA00077111"/>
    </source>
</evidence>
<dbReference type="InterPro" id="IPR052096">
    <property type="entry name" value="Endocannabinoid_amidase"/>
</dbReference>
<comment type="catalytic activity">
    <reaction evidence="29">
        <text>N-tricosanoyl-taurine + H2O = tricosanoate + taurine</text>
        <dbReference type="Rhea" id="RHEA:63164"/>
        <dbReference type="ChEBI" id="CHEBI:15377"/>
        <dbReference type="ChEBI" id="CHEBI:79007"/>
        <dbReference type="ChEBI" id="CHEBI:146197"/>
        <dbReference type="ChEBI" id="CHEBI:507393"/>
    </reaction>
    <physiologicalReaction direction="left-to-right" evidence="29">
        <dbReference type="Rhea" id="RHEA:63165"/>
    </physiologicalReaction>
</comment>
<comment type="catalytic activity">
    <reaction evidence="9">
        <text>2-(5Z,8Z,11Z,14Z-eicosatetraenoyl)-glycerol + H2O = glycerol + (5Z,8Z,11Z,14Z)-eicosatetraenoate + H(+)</text>
        <dbReference type="Rhea" id="RHEA:26132"/>
        <dbReference type="ChEBI" id="CHEBI:15377"/>
        <dbReference type="ChEBI" id="CHEBI:15378"/>
        <dbReference type="ChEBI" id="CHEBI:17754"/>
        <dbReference type="ChEBI" id="CHEBI:32395"/>
        <dbReference type="ChEBI" id="CHEBI:52392"/>
    </reaction>
    <physiologicalReaction direction="left-to-right" evidence="9">
        <dbReference type="Rhea" id="RHEA:26133"/>
    </physiologicalReaction>
</comment>
<comment type="catalytic activity">
    <reaction evidence="17">
        <text>(5Z,8Z,11Z,14Z)-eicosatetraenamide + H2O = (5Z,8Z,11Z,14Z)-eicosatetraenoate + NH4(+)</text>
        <dbReference type="Rhea" id="RHEA:63016"/>
        <dbReference type="ChEBI" id="CHEBI:15377"/>
        <dbReference type="ChEBI" id="CHEBI:28938"/>
        <dbReference type="ChEBI" id="CHEBI:32395"/>
        <dbReference type="ChEBI" id="CHEBI:137830"/>
    </reaction>
    <physiologicalReaction direction="left-to-right" evidence="17">
        <dbReference type="Rhea" id="RHEA:63017"/>
    </physiologicalReaction>
</comment>
<evidence type="ECO:0000256" key="21">
    <source>
        <dbReference type="ARBA" id="ARBA00051492"/>
    </source>
</evidence>
<comment type="catalytic activity">
    <reaction evidence="18">
        <text>(11Z)-eicosenamide + H2O = (11Z)-eicosenoate + NH4(+)</text>
        <dbReference type="Rhea" id="RHEA:63120"/>
        <dbReference type="ChEBI" id="CHEBI:15377"/>
        <dbReference type="ChEBI" id="CHEBI:28938"/>
        <dbReference type="ChEBI" id="CHEBI:32426"/>
        <dbReference type="ChEBI" id="CHEBI:146167"/>
    </reaction>
    <physiologicalReaction direction="left-to-right" evidence="18">
        <dbReference type="Rhea" id="RHEA:63121"/>
    </physiologicalReaction>
</comment>
<accession>A0A669F730</accession>
<keyword evidence="40" id="KW-0812">Transmembrane</keyword>
<evidence type="ECO:0000256" key="22">
    <source>
        <dbReference type="ARBA" id="ARBA00051914"/>
    </source>
</evidence>
<comment type="catalytic activity">
    <reaction evidence="16">
        <text>N-(15Z-tetracosenoyl)-ethanolamine + H2O = (15Z)-tetracosenoate + ethanolamine</text>
        <dbReference type="Rhea" id="RHEA:63144"/>
        <dbReference type="ChEBI" id="CHEBI:15377"/>
        <dbReference type="ChEBI" id="CHEBI:32392"/>
        <dbReference type="ChEBI" id="CHEBI:57603"/>
        <dbReference type="ChEBI" id="CHEBI:146187"/>
    </reaction>
    <physiologicalReaction direction="left-to-right" evidence="16">
        <dbReference type="Rhea" id="RHEA:63145"/>
    </physiologicalReaction>
</comment>
<comment type="similarity">
    <text evidence="2">Belongs to the amidase family.</text>
</comment>
<feature type="active site" description="Charge relay system" evidence="38">
    <location>
        <position position="214"/>
    </location>
</feature>
<comment type="catalytic activity">
    <reaction evidence="19">
        <text>N-(9Z-hexadecenoyl) ethanolamine + H2O = (9Z)-hexadecenoate + ethanolamine</text>
        <dbReference type="Rhea" id="RHEA:35563"/>
        <dbReference type="ChEBI" id="CHEBI:15377"/>
        <dbReference type="ChEBI" id="CHEBI:32372"/>
        <dbReference type="ChEBI" id="CHEBI:57603"/>
        <dbReference type="ChEBI" id="CHEBI:71465"/>
    </reaction>
    <physiologicalReaction direction="left-to-right" evidence="19">
        <dbReference type="Rhea" id="RHEA:35564"/>
    </physiologicalReaction>
</comment>
<dbReference type="AlphaFoldDB" id="A0A669F730"/>
<evidence type="ECO:0000256" key="38">
    <source>
        <dbReference type="PIRSR" id="PIRSR001221-1"/>
    </source>
</evidence>
<protein>
    <recommendedName>
        <fullName evidence="34">Fatty-acid amide hydrolase 1</fullName>
        <ecNumber evidence="3">3.5.1.99</ecNumber>
    </recommendedName>
    <alternativeName>
        <fullName evidence="37">Anandamide amidohydrolase 1</fullName>
    </alternativeName>
    <alternativeName>
        <fullName evidence="35">Fatty acid ester hydrolase</fullName>
    </alternativeName>
    <alternativeName>
        <fullName evidence="36">Oleamide hydrolase 1</fullName>
    </alternativeName>
</protein>
<dbReference type="GO" id="GO:0009062">
    <property type="term" value="P:fatty acid catabolic process"/>
    <property type="evidence" value="ECO:0007669"/>
    <property type="project" value="TreeGrafter"/>
</dbReference>
<keyword evidence="39" id="KW-0175">Coiled coil</keyword>
<evidence type="ECO:0000256" key="16">
    <source>
        <dbReference type="ARBA" id="ARBA00050992"/>
    </source>
</evidence>
<evidence type="ECO:0000256" key="4">
    <source>
        <dbReference type="ARBA" id="ARBA00022553"/>
    </source>
</evidence>
<evidence type="ECO:0000256" key="36">
    <source>
        <dbReference type="ARBA" id="ARBA00077157"/>
    </source>
</evidence>
<comment type="catalytic activity">
    <reaction evidence="28">
        <text>N-(15Z-tetracosenoyl)-taurine + H2O = (15Z)-tetracosenoate + taurine</text>
        <dbReference type="Rhea" id="RHEA:63160"/>
        <dbReference type="ChEBI" id="CHEBI:15377"/>
        <dbReference type="ChEBI" id="CHEBI:32392"/>
        <dbReference type="ChEBI" id="CHEBI:146198"/>
        <dbReference type="ChEBI" id="CHEBI:507393"/>
    </reaction>
    <physiologicalReaction direction="left-to-right" evidence="28">
        <dbReference type="Rhea" id="RHEA:63161"/>
    </physiologicalReaction>
</comment>
<reference evidence="42" key="3">
    <citation type="submission" date="2025-09" db="UniProtKB">
        <authorList>
            <consortium name="Ensembl"/>
        </authorList>
    </citation>
    <scope>IDENTIFICATION</scope>
</reference>
<evidence type="ECO:0000256" key="13">
    <source>
        <dbReference type="ARBA" id="ARBA00050403"/>
    </source>
</evidence>
<evidence type="ECO:0000256" key="27">
    <source>
        <dbReference type="ARBA" id="ARBA00052512"/>
    </source>
</evidence>
<comment type="catalytic activity">
    <reaction evidence="30">
        <text>N-(5Z,8Z,11Z,14Z)-eicosatetraenoyl-glycine + H2O = (5Z,8Z,11Z,14Z)-eicosatetraenoate + glycine</text>
        <dbReference type="Rhea" id="RHEA:64108"/>
        <dbReference type="ChEBI" id="CHEBI:15377"/>
        <dbReference type="ChEBI" id="CHEBI:32395"/>
        <dbReference type="ChEBI" id="CHEBI:57305"/>
        <dbReference type="ChEBI" id="CHEBI:59002"/>
    </reaction>
    <physiologicalReaction direction="left-to-right" evidence="30">
        <dbReference type="Rhea" id="RHEA:64109"/>
    </physiologicalReaction>
</comment>
<evidence type="ECO:0000256" key="26">
    <source>
        <dbReference type="ARBA" id="ARBA00052458"/>
    </source>
</evidence>
<dbReference type="GeneTree" id="ENSGT00940000163316"/>
<dbReference type="InterPro" id="IPR036928">
    <property type="entry name" value="AS_sf"/>
</dbReference>
<dbReference type="PANTHER" id="PTHR45847:SF6">
    <property type="entry name" value="FATTY ACID AMIDE HYDROLASE"/>
    <property type="match status" value="1"/>
</dbReference>
<organism evidence="42 43">
    <name type="scientific">Oreochromis niloticus</name>
    <name type="common">Nile tilapia</name>
    <name type="synonym">Tilapia nilotica</name>
    <dbReference type="NCBI Taxonomy" id="8128"/>
    <lineage>
        <taxon>Eukaryota</taxon>
        <taxon>Metazoa</taxon>
        <taxon>Chordata</taxon>
        <taxon>Craniata</taxon>
        <taxon>Vertebrata</taxon>
        <taxon>Euteleostomi</taxon>
        <taxon>Actinopterygii</taxon>
        <taxon>Neopterygii</taxon>
        <taxon>Teleostei</taxon>
        <taxon>Neoteleostei</taxon>
        <taxon>Acanthomorphata</taxon>
        <taxon>Ovalentaria</taxon>
        <taxon>Cichlomorphae</taxon>
        <taxon>Cichliformes</taxon>
        <taxon>Cichlidae</taxon>
        <taxon>African cichlids</taxon>
        <taxon>Pseudocrenilabrinae</taxon>
        <taxon>Oreochromini</taxon>
        <taxon>Oreochromis</taxon>
    </lineage>
</organism>
<dbReference type="Proteomes" id="UP000005207">
    <property type="component" value="Linkage group LG23"/>
</dbReference>
<evidence type="ECO:0000256" key="1">
    <source>
        <dbReference type="ARBA" id="ARBA00000208"/>
    </source>
</evidence>
<keyword evidence="7" id="KW-0443">Lipid metabolism</keyword>
<dbReference type="PANTHER" id="PTHR45847">
    <property type="entry name" value="FATTY ACID AMIDE HYDROLASE"/>
    <property type="match status" value="1"/>
</dbReference>
<evidence type="ECO:0000256" key="9">
    <source>
        <dbReference type="ARBA" id="ARBA00047476"/>
    </source>
</evidence>
<proteinExistence type="inferred from homology"/>
<reference evidence="43" key="1">
    <citation type="submission" date="2012-01" db="EMBL/GenBank/DDBJ databases">
        <title>The Genome Sequence of Oreochromis niloticus (Nile Tilapia).</title>
        <authorList>
            <consortium name="Broad Institute Genome Assembly Team"/>
            <consortium name="Broad Institute Sequencing Platform"/>
            <person name="Di Palma F."/>
            <person name="Johnson J."/>
            <person name="Lander E.S."/>
            <person name="Lindblad-Toh K."/>
        </authorList>
    </citation>
    <scope>NUCLEOTIDE SEQUENCE [LARGE SCALE GENOMIC DNA]</scope>
</reference>
<dbReference type="SUPFAM" id="SSF75304">
    <property type="entry name" value="Amidase signature (AS) enzymes"/>
    <property type="match status" value="1"/>
</dbReference>
<dbReference type="PROSITE" id="PS00571">
    <property type="entry name" value="AMIDASES"/>
    <property type="match status" value="1"/>
</dbReference>
<evidence type="ECO:0000256" key="39">
    <source>
        <dbReference type="SAM" id="Coils"/>
    </source>
</evidence>
<evidence type="ECO:0000256" key="10">
    <source>
        <dbReference type="ARBA" id="ARBA00048052"/>
    </source>
</evidence>
<comment type="catalytic activity">
    <reaction evidence="23">
        <text>N-(9Z-octadecenoyl)-taurine + H2O = taurine + (9Z)-octadecenoate</text>
        <dbReference type="Rhea" id="RHEA:63148"/>
        <dbReference type="ChEBI" id="CHEBI:15377"/>
        <dbReference type="ChEBI" id="CHEBI:30823"/>
        <dbReference type="ChEBI" id="CHEBI:146191"/>
        <dbReference type="ChEBI" id="CHEBI:507393"/>
    </reaction>
    <physiologicalReaction direction="left-to-right" evidence="23">
        <dbReference type="Rhea" id="RHEA:63149"/>
    </physiologicalReaction>
</comment>
<comment type="catalytic activity">
    <reaction evidence="22">
        <text>N-docosanoyl-taurine + H2O = docosanoate + taurine</text>
        <dbReference type="Rhea" id="RHEA:63156"/>
        <dbReference type="ChEBI" id="CHEBI:15377"/>
        <dbReference type="ChEBI" id="CHEBI:23858"/>
        <dbReference type="ChEBI" id="CHEBI:146196"/>
        <dbReference type="ChEBI" id="CHEBI:507393"/>
    </reaction>
    <physiologicalReaction direction="left-to-right" evidence="22">
        <dbReference type="Rhea" id="RHEA:63157"/>
    </physiologicalReaction>
</comment>
<dbReference type="Pfam" id="PF01425">
    <property type="entry name" value="Amidase"/>
    <property type="match status" value="1"/>
</dbReference>
<dbReference type="PIRSF" id="PIRSF001221">
    <property type="entry name" value="Amidase_fungi"/>
    <property type="match status" value="1"/>
</dbReference>
<evidence type="ECO:0000256" key="7">
    <source>
        <dbReference type="ARBA" id="ARBA00023098"/>
    </source>
</evidence>
<comment type="catalytic activity">
    <reaction evidence="8">
        <text>(9Z)-octadecenoate + glycine = N-(9Z-octadecenoyl)glycine + H2O</text>
        <dbReference type="Rhea" id="RHEA:51316"/>
        <dbReference type="ChEBI" id="CHEBI:15377"/>
        <dbReference type="ChEBI" id="CHEBI:30823"/>
        <dbReference type="ChEBI" id="CHEBI:57305"/>
        <dbReference type="ChEBI" id="CHEBI:133992"/>
    </reaction>
    <physiologicalReaction direction="right-to-left" evidence="8">
        <dbReference type="Rhea" id="RHEA:51318"/>
    </physiologicalReaction>
</comment>
<comment type="catalytic activity">
    <reaction evidence="25">
        <text>(9Z,12Z)-octadecadienamide + H2O = (9Z,12Z)-octadecadienoate + NH4(+)</text>
        <dbReference type="Rhea" id="RHEA:63020"/>
        <dbReference type="ChEBI" id="CHEBI:15377"/>
        <dbReference type="ChEBI" id="CHEBI:28938"/>
        <dbReference type="ChEBI" id="CHEBI:30245"/>
        <dbReference type="ChEBI" id="CHEBI:82984"/>
    </reaction>
    <physiologicalReaction direction="left-to-right" evidence="25">
        <dbReference type="Rhea" id="RHEA:63021"/>
    </physiologicalReaction>
</comment>
<reference evidence="42" key="2">
    <citation type="submission" date="2025-08" db="UniProtKB">
        <authorList>
            <consortium name="Ensembl"/>
        </authorList>
    </citation>
    <scope>IDENTIFICATION</scope>
</reference>
<keyword evidence="40" id="KW-0472">Membrane</keyword>
<dbReference type="FunFam" id="3.90.1300.10:FF:000001">
    <property type="entry name" value="Fatty-acid amide hydrolase 1"/>
    <property type="match status" value="1"/>
</dbReference>
<evidence type="ECO:0000256" key="23">
    <source>
        <dbReference type="ARBA" id="ARBA00052289"/>
    </source>
</evidence>
<dbReference type="GO" id="GO:0017064">
    <property type="term" value="F:fatty acid amide hydrolase activity"/>
    <property type="evidence" value="ECO:0007669"/>
    <property type="project" value="UniProtKB-EC"/>
</dbReference>
<feature type="active site" description="Acyl-ester intermediate" evidence="38">
    <location>
        <position position="238"/>
    </location>
</feature>
<comment type="catalytic activity">
    <reaction evidence="14">
        <text>1-O-methyl-(5Z,8Z,11Z,14Z)-eicosatetraenoate + H2O = methanol + (5Z,8Z,11Z,14Z)-eicosatetraenoate + H(+)</text>
        <dbReference type="Rhea" id="RHEA:63052"/>
        <dbReference type="ChEBI" id="CHEBI:15377"/>
        <dbReference type="ChEBI" id="CHEBI:15378"/>
        <dbReference type="ChEBI" id="CHEBI:17790"/>
        <dbReference type="ChEBI" id="CHEBI:32395"/>
        <dbReference type="ChEBI" id="CHEBI:78033"/>
    </reaction>
    <physiologicalReaction direction="left-to-right" evidence="14">
        <dbReference type="Rhea" id="RHEA:63053"/>
    </physiologicalReaction>
</comment>
<gene>
    <name evidence="42" type="primary">LOC100712443</name>
</gene>
<evidence type="ECO:0000313" key="42">
    <source>
        <dbReference type="Ensembl" id="ENSONIP00000079216.1"/>
    </source>
</evidence>
<dbReference type="GO" id="GO:0004040">
    <property type="term" value="F:amidase activity"/>
    <property type="evidence" value="ECO:0007669"/>
    <property type="project" value="TreeGrafter"/>
</dbReference>
<evidence type="ECO:0000256" key="32">
    <source>
        <dbReference type="ARBA" id="ARBA00052857"/>
    </source>
</evidence>
<evidence type="ECO:0000259" key="41">
    <source>
        <dbReference type="Pfam" id="PF01425"/>
    </source>
</evidence>
<evidence type="ECO:0000313" key="43">
    <source>
        <dbReference type="Proteomes" id="UP000005207"/>
    </source>
</evidence>
<evidence type="ECO:0000256" key="11">
    <source>
        <dbReference type="ARBA" id="ARBA00048606"/>
    </source>
</evidence>
<comment type="catalytic activity">
    <reaction evidence="10">
        <text>N-(9Z-octadecenoyl) ethanolamine + H2O = ethanolamine + (9Z)-octadecenoate</text>
        <dbReference type="Rhea" id="RHEA:45060"/>
        <dbReference type="ChEBI" id="CHEBI:15377"/>
        <dbReference type="ChEBI" id="CHEBI:30823"/>
        <dbReference type="ChEBI" id="CHEBI:57603"/>
        <dbReference type="ChEBI" id="CHEBI:71466"/>
    </reaction>
    <physiologicalReaction direction="left-to-right" evidence="10">
        <dbReference type="Rhea" id="RHEA:45061"/>
    </physiologicalReaction>
</comment>
<comment type="catalytic activity">
    <reaction evidence="15">
        <text>tetradecamide + H2O = tetradecanoate + NH4(+)</text>
        <dbReference type="Rhea" id="RHEA:62992"/>
        <dbReference type="ChEBI" id="CHEBI:15377"/>
        <dbReference type="ChEBI" id="CHEBI:28938"/>
        <dbReference type="ChEBI" id="CHEBI:30807"/>
        <dbReference type="ChEBI" id="CHEBI:137125"/>
    </reaction>
    <physiologicalReaction direction="left-to-right" evidence="15">
        <dbReference type="Rhea" id="RHEA:62993"/>
    </physiologicalReaction>
</comment>
<evidence type="ECO:0000256" key="12">
    <source>
        <dbReference type="ARBA" id="ARBA00050294"/>
    </source>
</evidence>
<evidence type="ECO:0000256" key="14">
    <source>
        <dbReference type="ARBA" id="ARBA00050481"/>
    </source>
</evidence>
<evidence type="ECO:0000256" key="15">
    <source>
        <dbReference type="ARBA" id="ARBA00050766"/>
    </source>
</evidence>
<comment type="catalytic activity">
    <reaction evidence="13">
        <text>(11Z,14Z)-eicosadienamide + H2O = (11Z,14Z)-eicosadienoate + NH4(+)</text>
        <dbReference type="Rhea" id="RHEA:63004"/>
        <dbReference type="ChEBI" id="CHEBI:15377"/>
        <dbReference type="ChEBI" id="CHEBI:28938"/>
        <dbReference type="ChEBI" id="CHEBI:77220"/>
        <dbReference type="ChEBI" id="CHEBI:146165"/>
    </reaction>
    <physiologicalReaction direction="left-to-right" evidence="13">
        <dbReference type="Rhea" id="RHEA:63005"/>
    </physiologicalReaction>
</comment>
<comment type="catalytic activity">
    <reaction evidence="27">
        <text>(6Z)-octadecenamide + H2O = (6Z)-octadecenoate + NH4(+)</text>
        <dbReference type="Rhea" id="RHEA:63008"/>
        <dbReference type="ChEBI" id="CHEBI:15377"/>
        <dbReference type="ChEBI" id="CHEBI:28938"/>
        <dbReference type="ChEBI" id="CHEBI:32375"/>
        <dbReference type="ChEBI" id="CHEBI:146168"/>
    </reaction>
    <physiologicalReaction direction="left-to-right" evidence="27">
        <dbReference type="Rhea" id="RHEA:63009"/>
    </physiologicalReaction>
</comment>
<keyword evidence="6" id="KW-0442">Lipid degradation</keyword>
<comment type="catalytic activity">
    <reaction evidence="1">
        <text>(9Z)-octadecenamide + H2O = (9Z)-octadecenoate + NH4(+)</text>
        <dbReference type="Rhea" id="RHEA:26506"/>
        <dbReference type="ChEBI" id="CHEBI:15377"/>
        <dbReference type="ChEBI" id="CHEBI:28938"/>
        <dbReference type="ChEBI" id="CHEBI:30823"/>
        <dbReference type="ChEBI" id="CHEBI:116314"/>
        <dbReference type="EC" id="3.5.1.99"/>
    </reaction>
    <physiologicalReaction direction="left-to-right" evidence="1">
        <dbReference type="Rhea" id="RHEA:26507"/>
    </physiologicalReaction>
</comment>
<keyword evidence="40" id="KW-1133">Transmembrane helix</keyword>
<evidence type="ECO:0000256" key="33">
    <source>
        <dbReference type="ARBA" id="ARBA00052906"/>
    </source>
</evidence>
<comment type="catalytic activity">
    <reaction evidence="21">
        <text>N-tetracosanoyl-taurine + H2O = tetracosanoate + taurine</text>
        <dbReference type="Rhea" id="RHEA:63140"/>
        <dbReference type="ChEBI" id="CHEBI:15377"/>
        <dbReference type="ChEBI" id="CHEBI:31014"/>
        <dbReference type="ChEBI" id="CHEBI:132049"/>
        <dbReference type="ChEBI" id="CHEBI:507393"/>
    </reaction>
    <physiologicalReaction direction="left-to-right" evidence="21">
        <dbReference type="Rhea" id="RHEA:63141"/>
    </physiologicalReaction>
</comment>
<evidence type="ECO:0000256" key="30">
    <source>
        <dbReference type="ARBA" id="ARBA00052709"/>
    </source>
</evidence>
<evidence type="ECO:0000256" key="31">
    <source>
        <dbReference type="ARBA" id="ARBA00052818"/>
    </source>
</evidence>
<evidence type="ECO:0000256" key="24">
    <source>
        <dbReference type="ARBA" id="ARBA00052337"/>
    </source>
</evidence>
<evidence type="ECO:0000256" key="40">
    <source>
        <dbReference type="SAM" id="Phobius"/>
    </source>
</evidence>
<comment type="catalytic activity">
    <reaction evidence="11">
        <text>N-(5Z,8Z,11Z,14Z-eicosatetraenoyl)-ethanolamine + H2O = ethanolamine + (5Z,8Z,11Z,14Z)-eicosatetraenoate</text>
        <dbReference type="Rhea" id="RHEA:26136"/>
        <dbReference type="ChEBI" id="CHEBI:2700"/>
        <dbReference type="ChEBI" id="CHEBI:15377"/>
        <dbReference type="ChEBI" id="CHEBI:32395"/>
        <dbReference type="ChEBI" id="CHEBI:57603"/>
        <dbReference type="EC" id="3.5.1.99"/>
    </reaction>
    <physiologicalReaction direction="left-to-right" evidence="11">
        <dbReference type="Rhea" id="RHEA:26137"/>
    </physiologicalReaction>
</comment>
<comment type="catalytic activity">
    <reaction evidence="31">
        <text>(11Z,14Z,17Z)-eicosatrienamide + H2O = (11Z,14Z,17Z)-eicosatrienoate + NH4(+)</text>
        <dbReference type="Rhea" id="RHEA:63000"/>
        <dbReference type="ChEBI" id="CHEBI:15377"/>
        <dbReference type="ChEBI" id="CHEBI:28938"/>
        <dbReference type="ChEBI" id="CHEBI:77223"/>
        <dbReference type="ChEBI" id="CHEBI:146164"/>
    </reaction>
    <physiologicalReaction direction="left-to-right" evidence="31">
        <dbReference type="Rhea" id="RHEA:63001"/>
    </physiologicalReaction>
</comment>
<evidence type="ECO:0000256" key="3">
    <source>
        <dbReference type="ARBA" id="ARBA00012112"/>
    </source>
</evidence>
<dbReference type="Ensembl" id="ENSONIT00000063629.1">
    <property type="protein sequence ID" value="ENSONIP00000079216.1"/>
    <property type="gene ID" value="ENSONIG00000030331.1"/>
</dbReference>
<sequence>MDNWTAALLTGVACIVGYLVVLVKKINSLRQAEEKIKRARNRREQSLQRAEQAVLRYKESHPTTDSALILTLSLSELTQQLKDGSLSPEDVFYSYMEKTLAVNKKLNCCTEVLLESLDQLKTVGSNKDGLLYGVPVSIKENIAFKDHDCSCGVIINLDQPAEKDSVLVQILKKQGAIPFVKTNLPQALLSYDCSNPIYGQTVNPHNPQKTSGGSSGGEAALIGGGGSLLGIGTDLGGSIRIPASFSGICGFKPTAGRLSSQGVRPIYRGQKSVLSSPGPMARDVDSLALCMQALLCDHMFSLDPTVPPLPFNMEIYRSSRPLRIGYLENDGYTQPSPSMARGVREVKALLEQAGHTFVPYCPLKMNEIVPELWLRGLLADGTTSLLQKLKGGPVDPCLKPQVFEYRLPKWLKKIISFLLKPVSPRTSARISALCGVGSVPELWKQHAAVEDYIHETIAHWRSCKIDVLLCPVIGPAFNFLYCGKTSVNTNYTFLYNLLNFPAGVVTVSTVTAEDEEEFEHYPNKFNKVFKEAVAGGEGLPVAVQCVALPWQDELCLHFMKEVEQLVKQSKK</sequence>
<evidence type="ECO:0000256" key="20">
    <source>
        <dbReference type="ARBA" id="ARBA00051454"/>
    </source>
</evidence>
<evidence type="ECO:0000256" key="34">
    <source>
        <dbReference type="ARBA" id="ARBA00073178"/>
    </source>
</evidence>
<evidence type="ECO:0000256" key="29">
    <source>
        <dbReference type="ARBA" id="ARBA00052634"/>
    </source>
</evidence>
<keyword evidence="4" id="KW-0597">Phosphoprotein</keyword>
<feature type="coiled-coil region" evidence="39">
    <location>
        <begin position="22"/>
        <end position="56"/>
    </location>
</feature>
<dbReference type="OMA" id="WNYTAVW"/>
<feature type="active site" description="Charge relay system" evidence="38">
    <location>
        <position position="139"/>
    </location>
</feature>
<evidence type="ECO:0000256" key="6">
    <source>
        <dbReference type="ARBA" id="ARBA00022963"/>
    </source>
</evidence>
<keyword evidence="43" id="KW-1185">Reference proteome</keyword>
<evidence type="ECO:0000256" key="25">
    <source>
        <dbReference type="ARBA" id="ARBA00052426"/>
    </source>
</evidence>
<evidence type="ECO:0000256" key="37">
    <source>
        <dbReference type="ARBA" id="ARBA00077216"/>
    </source>
</evidence>
<dbReference type="InterPro" id="IPR020556">
    <property type="entry name" value="Amidase_CS"/>
</dbReference>
<evidence type="ECO:0000256" key="17">
    <source>
        <dbReference type="ARBA" id="ARBA00051200"/>
    </source>
</evidence>
<evidence type="ECO:0000256" key="18">
    <source>
        <dbReference type="ARBA" id="ARBA00051311"/>
    </source>
</evidence>
<comment type="catalytic activity">
    <reaction evidence="20">
        <text>N-octadecanoyl ethanolamine + H2O = octadecanoate + ethanolamine</text>
        <dbReference type="Rhea" id="RHEA:63124"/>
        <dbReference type="ChEBI" id="CHEBI:15377"/>
        <dbReference type="ChEBI" id="CHEBI:25629"/>
        <dbReference type="ChEBI" id="CHEBI:57603"/>
        <dbReference type="ChEBI" id="CHEBI:85299"/>
    </reaction>
    <physiologicalReaction direction="left-to-right" evidence="20">
        <dbReference type="Rhea" id="RHEA:63125"/>
    </physiologicalReaction>
</comment>
<evidence type="ECO:0000256" key="19">
    <source>
        <dbReference type="ARBA" id="ARBA00051346"/>
    </source>
</evidence>
<dbReference type="InterPro" id="IPR023631">
    <property type="entry name" value="Amidase_dom"/>
</dbReference>
<comment type="catalytic activity">
    <reaction evidence="12">
        <text>N-(5Z,8Z,11Z,14Z-eicosatetraenoyl)-L-serine + H2O = (5Z,8Z,11Z,14Z)-eicosatetraenoate + L-serine</text>
        <dbReference type="Rhea" id="RHEA:64116"/>
        <dbReference type="ChEBI" id="CHEBI:15377"/>
        <dbReference type="ChEBI" id="CHEBI:32395"/>
        <dbReference type="ChEBI" id="CHEBI:33384"/>
        <dbReference type="ChEBI" id="CHEBI:149697"/>
    </reaction>
    <physiologicalReaction direction="left-to-right" evidence="12">
        <dbReference type="Rhea" id="RHEA:64117"/>
    </physiologicalReaction>
</comment>
<comment type="catalytic activity">
    <reaction evidence="33">
        <text>(15Z)-tetracosenamide + H2O = (15Z)-tetracosenoate + NH4(+)</text>
        <dbReference type="Rhea" id="RHEA:63028"/>
        <dbReference type="ChEBI" id="CHEBI:15377"/>
        <dbReference type="ChEBI" id="CHEBI:28938"/>
        <dbReference type="ChEBI" id="CHEBI:32392"/>
        <dbReference type="ChEBI" id="CHEBI:146166"/>
    </reaction>
    <physiologicalReaction direction="left-to-right" evidence="33">
        <dbReference type="Rhea" id="RHEA:63029"/>
    </physiologicalReaction>
</comment>
<dbReference type="Gene3D" id="3.90.1300.10">
    <property type="entry name" value="Amidase signature (AS) domain"/>
    <property type="match status" value="1"/>
</dbReference>
<feature type="transmembrane region" description="Helical" evidence="40">
    <location>
        <begin position="6"/>
        <end position="23"/>
    </location>
</feature>
<dbReference type="EC" id="3.5.1.99" evidence="3"/>
<comment type="catalytic activity">
    <reaction evidence="32">
        <text>(8Z,11Z,14Z)-eicosatrienamide + H2O = (8Z,11Z,14Z)-eicosatrienoate + NH4(+)</text>
        <dbReference type="Rhea" id="RHEA:62996"/>
        <dbReference type="ChEBI" id="CHEBI:15377"/>
        <dbReference type="ChEBI" id="CHEBI:28938"/>
        <dbReference type="ChEBI" id="CHEBI:71589"/>
        <dbReference type="ChEBI" id="CHEBI:146163"/>
    </reaction>
    <physiologicalReaction direction="left-to-right" evidence="32">
        <dbReference type="Rhea" id="RHEA:62997"/>
    </physiologicalReaction>
</comment>
<evidence type="ECO:0000256" key="8">
    <source>
        <dbReference type="ARBA" id="ARBA00047450"/>
    </source>
</evidence>